<evidence type="ECO:0000259" key="1">
    <source>
        <dbReference type="Pfam" id="PF08385"/>
    </source>
</evidence>
<dbReference type="Pfam" id="PF08385">
    <property type="entry name" value="DHC_N1"/>
    <property type="match status" value="1"/>
</dbReference>
<organism evidence="2 3">
    <name type="scientific">Paramecium sonneborni</name>
    <dbReference type="NCBI Taxonomy" id="65129"/>
    <lineage>
        <taxon>Eukaryota</taxon>
        <taxon>Sar</taxon>
        <taxon>Alveolata</taxon>
        <taxon>Ciliophora</taxon>
        <taxon>Intramacronucleata</taxon>
        <taxon>Oligohymenophorea</taxon>
        <taxon>Peniculida</taxon>
        <taxon>Parameciidae</taxon>
        <taxon>Paramecium</taxon>
    </lineage>
</organism>
<feature type="domain" description="Dynein heavy chain tail" evidence="1">
    <location>
        <begin position="8"/>
        <end position="96"/>
    </location>
</feature>
<reference evidence="2" key="1">
    <citation type="submission" date="2021-01" db="EMBL/GenBank/DDBJ databases">
        <authorList>
            <consortium name="Genoscope - CEA"/>
            <person name="William W."/>
        </authorList>
    </citation>
    <scope>NUCLEOTIDE SEQUENCE</scope>
</reference>
<sequence length="118" mass="14411">MIYIYEMQLETSINLILKGSEILKSWKDHKTKLVIEEENLDHWDFTFRTIQERIEYMANRLDELRKVIDTGRKFQVFLSPNLKNQQEMLKKQIKELKMLNNQQLLFLIVHIIIKKIEY</sequence>
<dbReference type="AlphaFoldDB" id="A0A8S1NLB7"/>
<evidence type="ECO:0000313" key="2">
    <source>
        <dbReference type="EMBL" id="CAD8091061.1"/>
    </source>
</evidence>
<dbReference type="EMBL" id="CAJJDN010000057">
    <property type="protein sequence ID" value="CAD8091061.1"/>
    <property type="molecule type" value="Genomic_DNA"/>
</dbReference>
<protein>
    <recommendedName>
        <fullName evidence="1">Dynein heavy chain tail domain-containing protein</fullName>
    </recommendedName>
</protein>
<dbReference type="InterPro" id="IPR013594">
    <property type="entry name" value="Dynein_heavy_tail"/>
</dbReference>
<gene>
    <name evidence="2" type="ORF">PSON_ATCC_30995.1.T0570062</name>
</gene>
<comment type="caution">
    <text evidence="2">The sequence shown here is derived from an EMBL/GenBank/DDBJ whole genome shotgun (WGS) entry which is preliminary data.</text>
</comment>
<keyword evidence="3" id="KW-1185">Reference proteome</keyword>
<accession>A0A8S1NLB7</accession>
<name>A0A8S1NLB7_9CILI</name>
<dbReference type="Proteomes" id="UP000692954">
    <property type="component" value="Unassembled WGS sequence"/>
</dbReference>
<proteinExistence type="predicted"/>
<evidence type="ECO:0000313" key="3">
    <source>
        <dbReference type="Proteomes" id="UP000692954"/>
    </source>
</evidence>